<accession>X5MBX2</accession>
<dbReference type="EMBL" id="HG966617">
    <property type="protein sequence ID" value="CDO58602.1"/>
    <property type="molecule type" value="Genomic_DNA"/>
</dbReference>
<dbReference type="SUPFAM" id="SSF53335">
    <property type="entry name" value="S-adenosyl-L-methionine-dependent methyltransferases"/>
    <property type="match status" value="1"/>
</dbReference>
<dbReference type="OrthoDB" id="7192174at2"/>
<dbReference type="GO" id="GO:0005886">
    <property type="term" value="C:plasma membrane"/>
    <property type="evidence" value="ECO:0007669"/>
    <property type="project" value="TreeGrafter"/>
</dbReference>
<dbReference type="PANTHER" id="PTHR40048:SF1">
    <property type="entry name" value="RHAMNOSYL O-METHYLTRANSFERASE"/>
    <property type="match status" value="1"/>
</dbReference>
<gene>
    <name evidence="3" type="ORF">BN1012_Phect388</name>
</gene>
<dbReference type="Pfam" id="PF13578">
    <property type="entry name" value="Methyltransf_24"/>
    <property type="match status" value="1"/>
</dbReference>
<dbReference type="AlphaFoldDB" id="X5MBX2"/>
<evidence type="ECO:0000256" key="1">
    <source>
        <dbReference type="ARBA" id="ARBA00022603"/>
    </source>
</evidence>
<evidence type="ECO:0000313" key="3">
    <source>
        <dbReference type="EMBL" id="CDO58602.1"/>
    </source>
</evidence>
<dbReference type="KEGG" id="pect:BN1012_Phect388"/>
<dbReference type="Proteomes" id="UP000032160">
    <property type="component" value="Chromosome I"/>
</dbReference>
<keyword evidence="4" id="KW-1185">Reference proteome</keyword>
<dbReference type="GO" id="GO:0071770">
    <property type="term" value="P:DIM/DIP cell wall layer assembly"/>
    <property type="evidence" value="ECO:0007669"/>
    <property type="project" value="TreeGrafter"/>
</dbReference>
<dbReference type="PATRIC" id="fig|1458461.3.peg.387"/>
<proteinExistence type="predicted"/>
<reference evidence="3 4" key="1">
    <citation type="journal article" date="2014" name="Front. Genet.">
        <title>Genome and metabolic network of "Candidatus Phaeomarinobacter ectocarpi" Ec32, a new candidate genus of Alphaproteobacteria frequently associated with brown algae.</title>
        <authorList>
            <person name="Dittami S.M."/>
            <person name="Barbeyron T."/>
            <person name="Boyen C."/>
            <person name="Cambefort J."/>
            <person name="Collet G."/>
            <person name="Delage L."/>
            <person name="Gobet A."/>
            <person name="Groisillier A."/>
            <person name="Leblanc C."/>
            <person name="Michel G."/>
            <person name="Scornet D."/>
            <person name="Siegel A."/>
            <person name="Tapia J.E."/>
            <person name="Tonon T."/>
        </authorList>
    </citation>
    <scope>NUCLEOTIDE SEQUENCE [LARGE SCALE GENOMIC DNA]</scope>
    <source>
        <strain evidence="3 4">Ec32</strain>
    </source>
</reference>
<evidence type="ECO:0000256" key="2">
    <source>
        <dbReference type="ARBA" id="ARBA00022679"/>
    </source>
</evidence>
<protein>
    <submittedName>
        <fullName evidence="3">Putative secreted protein</fullName>
    </submittedName>
</protein>
<dbReference type="GO" id="GO:0032259">
    <property type="term" value="P:methylation"/>
    <property type="evidence" value="ECO:0007669"/>
    <property type="project" value="UniProtKB-KW"/>
</dbReference>
<keyword evidence="2" id="KW-0808">Transferase</keyword>
<dbReference type="HOGENOM" id="CLU_090900_0_0_5"/>
<keyword evidence="1" id="KW-0489">Methyltransferase</keyword>
<organism evidence="3 4">
    <name type="scientific">Candidatus Phaeomarinibacter ectocarpi</name>
    <dbReference type="NCBI Taxonomy" id="1458461"/>
    <lineage>
        <taxon>Bacteria</taxon>
        <taxon>Pseudomonadati</taxon>
        <taxon>Pseudomonadota</taxon>
        <taxon>Alphaproteobacteria</taxon>
        <taxon>Hyphomicrobiales</taxon>
        <taxon>Parvibaculaceae</taxon>
        <taxon>Candidatus Phaeomarinibacter</taxon>
    </lineage>
</organism>
<sequence>MVEMRSSDLPIDIETVKGFLAPEEGQALREHAQASADLGPALEIGSYCGKSTVYLGLGARDGGGQVLAVDHHRGSEENQPGQMFHDPDLADGHGGIDTLPLFRKTIRDAGLEDVVIPVATSAAHFARVWQQPLGMVFIDGGHTLEAALTDYRLFAPKVAPGGILAIHDVHPDPETGGRPPYEVYELALASGLFRGLALIETLAILRRI</sequence>
<name>X5MBX2_9HYPH</name>
<dbReference type="PANTHER" id="PTHR40048">
    <property type="entry name" value="RHAMNOSYL O-METHYLTRANSFERASE"/>
    <property type="match status" value="1"/>
</dbReference>
<dbReference type="GO" id="GO:0008168">
    <property type="term" value="F:methyltransferase activity"/>
    <property type="evidence" value="ECO:0007669"/>
    <property type="project" value="UniProtKB-KW"/>
</dbReference>
<dbReference type="InterPro" id="IPR029063">
    <property type="entry name" value="SAM-dependent_MTases_sf"/>
</dbReference>
<dbReference type="Gene3D" id="3.40.50.150">
    <property type="entry name" value="Vaccinia Virus protein VP39"/>
    <property type="match status" value="1"/>
</dbReference>
<dbReference type="STRING" id="1458461.BN1012_Phect388"/>
<evidence type="ECO:0000313" key="4">
    <source>
        <dbReference type="Proteomes" id="UP000032160"/>
    </source>
</evidence>